<dbReference type="Pfam" id="PF07659">
    <property type="entry name" value="DUF1599"/>
    <property type="match status" value="1"/>
</dbReference>
<evidence type="ECO:0000313" key="2">
    <source>
        <dbReference type="EMBL" id="BAR92256.1"/>
    </source>
</evidence>
<proteinExistence type="predicted"/>
<sequence length="167" mass="20198">MNFSSTDDLIIHKCRKLFLEKLKDYGISWVFFHNYSIIDQILMKIVRIKNIQSKGYQKIKEEKITDTYIDIVNYLIIILIKLEIYSTSHFHKKVSNNDVILIYNKKLKKIKNYIDCMDKTFINFSIKNVLENILFLKKKKEKILFKELEKFCFKILVQIIFLLKQNF</sequence>
<reference evidence="2 3" key="1">
    <citation type="journal article" date="2015" name="Microbes Environ.">
        <title>An Efficient Strategy Developed for Next-Generation Sequencing of Endosymbiont Genomes Performed Using Crude DNA Isolated from Host Tissues: A Case Study of Blattabacterium cuenoti Inhabiting the Fat Bodies of Cockroaches.</title>
        <authorList>
            <person name="Kinjo Y."/>
            <person name="Saitoh S."/>
            <person name="Tokuda G."/>
        </authorList>
    </citation>
    <scope>NUCLEOTIDE SEQUENCE [LARGE SCALE GENOMIC DNA]</scope>
    <source>
        <strain evidence="2 3">BPAY</strain>
    </source>
</reference>
<keyword evidence="3" id="KW-1185">Reference proteome</keyword>
<name>A0ABM7EZ42_9FLAO</name>
<evidence type="ECO:0000313" key="3">
    <source>
        <dbReference type="Proteomes" id="UP000217805"/>
    </source>
</evidence>
<dbReference type="Proteomes" id="UP000217805">
    <property type="component" value="Chromosome"/>
</dbReference>
<organism evidence="2 3">
    <name type="scientific">Blattabacterium cuenoti BPAY</name>
    <dbReference type="NCBI Taxonomy" id="1457031"/>
    <lineage>
        <taxon>Bacteria</taxon>
        <taxon>Pseudomonadati</taxon>
        <taxon>Bacteroidota</taxon>
        <taxon>Flavobacteriia</taxon>
        <taxon>Flavobacteriales</taxon>
        <taxon>Blattabacteriaceae</taxon>
        <taxon>Blattabacterium</taxon>
    </lineage>
</organism>
<evidence type="ECO:0000259" key="1">
    <source>
        <dbReference type="Pfam" id="PF07659"/>
    </source>
</evidence>
<dbReference type="EMBL" id="AP014609">
    <property type="protein sequence ID" value="BAR92256.1"/>
    <property type="molecule type" value="Genomic_DNA"/>
</dbReference>
<dbReference type="RefSeq" id="WP_096378437.1">
    <property type="nucleotide sequence ID" value="NZ_AP014609.1"/>
</dbReference>
<gene>
    <name evidence="2" type="ORF">BPAY_537</name>
</gene>
<feature type="domain" description="Nucleotide modification associated" evidence="1">
    <location>
        <begin position="21"/>
        <end position="82"/>
    </location>
</feature>
<protein>
    <recommendedName>
        <fullName evidence="1">Nucleotide modification associated domain-containing protein</fullName>
    </recommendedName>
</protein>
<dbReference type="InterPro" id="IPR011630">
    <property type="entry name" value="DUF1599"/>
</dbReference>
<accession>A0ABM7EZ42</accession>